<accession>A0ABX7PLG7</accession>
<feature type="domain" description="FAD-binding PCMH-type" evidence="7">
    <location>
        <begin position="109"/>
        <end position="279"/>
    </location>
</feature>
<keyword evidence="3" id="KW-0285">Flavoprotein</keyword>
<dbReference type="PANTHER" id="PTHR42973:SF39">
    <property type="entry name" value="FAD-BINDING PCMH-TYPE DOMAIN-CONTAINING PROTEIN"/>
    <property type="match status" value="1"/>
</dbReference>
<dbReference type="PROSITE" id="PS51387">
    <property type="entry name" value="FAD_PCMH"/>
    <property type="match status" value="1"/>
</dbReference>
<dbReference type="InterPro" id="IPR006094">
    <property type="entry name" value="Oxid_FAD_bind_N"/>
</dbReference>
<evidence type="ECO:0000313" key="9">
    <source>
        <dbReference type="Proteomes" id="UP000662818"/>
    </source>
</evidence>
<organism evidence="8 9">
    <name type="scientific">Nocardioides aromaticivorans</name>
    <dbReference type="NCBI Taxonomy" id="200618"/>
    <lineage>
        <taxon>Bacteria</taxon>
        <taxon>Bacillati</taxon>
        <taxon>Actinomycetota</taxon>
        <taxon>Actinomycetes</taxon>
        <taxon>Propionibacteriales</taxon>
        <taxon>Nocardioidaceae</taxon>
        <taxon>Nocardioides</taxon>
    </lineage>
</organism>
<dbReference type="InterPro" id="IPR016166">
    <property type="entry name" value="FAD-bd_PCMH"/>
</dbReference>
<evidence type="ECO:0000259" key="7">
    <source>
        <dbReference type="PROSITE" id="PS51387"/>
    </source>
</evidence>
<dbReference type="InterPro" id="IPR006093">
    <property type="entry name" value="Oxy_OxRdtase_FAD_BS"/>
</dbReference>
<feature type="compositionally biased region" description="Low complexity" evidence="6">
    <location>
        <begin position="8"/>
        <end position="18"/>
    </location>
</feature>
<comment type="similarity">
    <text evidence="2">Belongs to the oxygen-dependent FAD-linked oxidoreductase family.</text>
</comment>
<protein>
    <recommendedName>
        <fullName evidence="7">FAD-binding PCMH-type domain-containing protein</fullName>
    </recommendedName>
</protein>
<gene>
    <name evidence="8" type="ORF">CFH99_13555</name>
</gene>
<dbReference type="InterPro" id="IPR050416">
    <property type="entry name" value="FAD-linked_Oxidoreductase"/>
</dbReference>
<feature type="region of interest" description="Disordered" evidence="6">
    <location>
        <begin position="1"/>
        <end position="31"/>
    </location>
</feature>
<dbReference type="Gene3D" id="3.40.462.20">
    <property type="match status" value="1"/>
</dbReference>
<keyword evidence="5" id="KW-0560">Oxidoreductase</keyword>
<comment type="cofactor">
    <cofactor evidence="1">
        <name>FAD</name>
        <dbReference type="ChEBI" id="CHEBI:57692"/>
    </cofactor>
</comment>
<dbReference type="InterPro" id="IPR016167">
    <property type="entry name" value="FAD-bd_PCMH_sub1"/>
</dbReference>
<proteinExistence type="inferred from homology"/>
<evidence type="ECO:0000256" key="4">
    <source>
        <dbReference type="ARBA" id="ARBA00022827"/>
    </source>
</evidence>
<dbReference type="EMBL" id="CP022295">
    <property type="protein sequence ID" value="QSR26653.1"/>
    <property type="molecule type" value="Genomic_DNA"/>
</dbReference>
<reference evidence="8 9" key="1">
    <citation type="submission" date="2017-06" db="EMBL/GenBank/DDBJ databases">
        <title>Complete Genome Sequence of the Soil Carbazole-Degrading Bacterium Nocardioides aromaticivorans IC177.</title>
        <authorList>
            <person name="Vejarano F."/>
            <person name="Suzuki-Minakuchi C."/>
            <person name="Ohtsubo Y."/>
            <person name="Tsuda M."/>
            <person name="Okada K."/>
            <person name="Nojiri H."/>
        </authorList>
    </citation>
    <scope>NUCLEOTIDE SEQUENCE [LARGE SCALE GENOMIC DNA]</scope>
    <source>
        <strain evidence="8 9">IC177</strain>
    </source>
</reference>
<evidence type="ECO:0000256" key="2">
    <source>
        <dbReference type="ARBA" id="ARBA00005466"/>
    </source>
</evidence>
<dbReference type="InterPro" id="IPR016169">
    <property type="entry name" value="FAD-bd_PCMH_sub2"/>
</dbReference>
<evidence type="ECO:0000313" key="8">
    <source>
        <dbReference type="EMBL" id="QSR26653.1"/>
    </source>
</evidence>
<evidence type="ECO:0000256" key="1">
    <source>
        <dbReference type="ARBA" id="ARBA00001974"/>
    </source>
</evidence>
<name>A0ABX7PLG7_9ACTN</name>
<dbReference type="Gene3D" id="3.30.465.10">
    <property type="match status" value="1"/>
</dbReference>
<keyword evidence="9" id="KW-1185">Reference proteome</keyword>
<dbReference type="Pfam" id="PF01565">
    <property type="entry name" value="FAD_binding_4"/>
    <property type="match status" value="1"/>
</dbReference>
<evidence type="ECO:0000256" key="5">
    <source>
        <dbReference type="ARBA" id="ARBA00023002"/>
    </source>
</evidence>
<keyword evidence="4" id="KW-0274">FAD</keyword>
<evidence type="ECO:0000256" key="3">
    <source>
        <dbReference type="ARBA" id="ARBA00022630"/>
    </source>
</evidence>
<dbReference type="InterPro" id="IPR036318">
    <property type="entry name" value="FAD-bd_PCMH-like_sf"/>
</dbReference>
<dbReference type="PROSITE" id="PS00862">
    <property type="entry name" value="OX2_COVAL_FAD"/>
    <property type="match status" value="1"/>
</dbReference>
<sequence length="534" mass="57065">MSSELIASSSFGSPVSPSLVDRTGKRPHRRSRISCRRRAFLHGLRVTSRGSSTTLPRHCHGSVPGAAWSVRPFSGRPRRHPLTEISSSTVLRPGDPGYDEARTVFNGLIDRSPARIVKCASAQEVADAITQALADGLSISVYGGGHGVTGAAVIDGGVCVDLRPLAHVVVDPDARTARVGGGATWGMVDAATQEHGLAVTGGRVSTTGVGGLSLGSGSGWLERKLGFTCDNLLAAEVVTASGDIVTASESENPDLFWAIRGGGGNFGVVTEFTFRLHEVGPIVYGGMLLYPGFQAREVLTHWRDFMLTAPDEVGSGVALITAPPEEFVPEPARGQPAVGVLLLYAGDVDEGREVLAPLTEFGPPAANLVQPMPYVAVQQLLDPPNVKGMHNYWSGDFLSSFPDEAVDTYLAHAMPPVSPLSQIIIVAGGGAIARVDDDATAFGNRQSPWNLHYLSMWPPDHAQDETNIAFTRRLAGSMKPWSTGHAYLNFIGDEGLLRVEAAYGRETYQRLRELKKAWDPTNVFRHNQNIPPAE</sequence>
<dbReference type="Proteomes" id="UP000662818">
    <property type="component" value="Chromosome"/>
</dbReference>
<dbReference type="PANTHER" id="PTHR42973">
    <property type="entry name" value="BINDING OXIDOREDUCTASE, PUTATIVE (AFU_ORTHOLOGUE AFUA_1G17690)-RELATED"/>
    <property type="match status" value="1"/>
</dbReference>
<dbReference type="SUPFAM" id="SSF56176">
    <property type="entry name" value="FAD-binding/transporter-associated domain-like"/>
    <property type="match status" value="1"/>
</dbReference>
<dbReference type="Pfam" id="PF08031">
    <property type="entry name" value="BBE"/>
    <property type="match status" value="1"/>
</dbReference>
<dbReference type="Gene3D" id="3.30.43.10">
    <property type="entry name" value="Uridine Diphospho-n-acetylenolpyruvylglucosamine Reductase, domain 2"/>
    <property type="match status" value="1"/>
</dbReference>
<dbReference type="InterPro" id="IPR012951">
    <property type="entry name" value="BBE"/>
</dbReference>
<evidence type="ECO:0000256" key="6">
    <source>
        <dbReference type="SAM" id="MobiDB-lite"/>
    </source>
</evidence>